<feature type="compositionally biased region" description="Basic and acidic residues" evidence="1">
    <location>
        <begin position="513"/>
        <end position="526"/>
    </location>
</feature>
<dbReference type="InterPro" id="IPR001584">
    <property type="entry name" value="Integrase_cat-core"/>
</dbReference>
<dbReference type="PROSITE" id="PS50994">
    <property type="entry name" value="INTEGRASE"/>
    <property type="match status" value="1"/>
</dbReference>
<organism evidence="3 4">
    <name type="scientific">Popillia japonica</name>
    <name type="common">Japanese beetle</name>
    <dbReference type="NCBI Taxonomy" id="7064"/>
    <lineage>
        <taxon>Eukaryota</taxon>
        <taxon>Metazoa</taxon>
        <taxon>Ecdysozoa</taxon>
        <taxon>Arthropoda</taxon>
        <taxon>Hexapoda</taxon>
        <taxon>Insecta</taxon>
        <taxon>Pterygota</taxon>
        <taxon>Neoptera</taxon>
        <taxon>Endopterygota</taxon>
        <taxon>Coleoptera</taxon>
        <taxon>Polyphaga</taxon>
        <taxon>Scarabaeiformia</taxon>
        <taxon>Scarabaeidae</taxon>
        <taxon>Rutelinae</taxon>
        <taxon>Popillia</taxon>
    </lineage>
</organism>
<evidence type="ECO:0000313" key="4">
    <source>
        <dbReference type="Proteomes" id="UP001458880"/>
    </source>
</evidence>
<dbReference type="InterPro" id="IPR012337">
    <property type="entry name" value="RNaseH-like_sf"/>
</dbReference>
<dbReference type="GO" id="GO:0071897">
    <property type="term" value="P:DNA biosynthetic process"/>
    <property type="evidence" value="ECO:0007669"/>
    <property type="project" value="UniProtKB-ARBA"/>
</dbReference>
<reference evidence="3 4" key="1">
    <citation type="journal article" date="2024" name="BMC Genomics">
        <title>De novo assembly and annotation of Popillia japonica's genome with initial clues to its potential as an invasive pest.</title>
        <authorList>
            <person name="Cucini C."/>
            <person name="Boschi S."/>
            <person name="Funari R."/>
            <person name="Cardaioli E."/>
            <person name="Iannotti N."/>
            <person name="Marturano G."/>
            <person name="Paoli F."/>
            <person name="Bruttini M."/>
            <person name="Carapelli A."/>
            <person name="Frati F."/>
            <person name="Nardi F."/>
        </authorList>
    </citation>
    <scope>NUCLEOTIDE SEQUENCE [LARGE SCALE GENOMIC DNA]</scope>
    <source>
        <strain evidence="3">DMR45628</strain>
    </source>
</reference>
<dbReference type="PANTHER" id="PTHR37984">
    <property type="entry name" value="PROTEIN CBG26694"/>
    <property type="match status" value="1"/>
</dbReference>
<dbReference type="Proteomes" id="UP001458880">
    <property type="component" value="Unassembled WGS sequence"/>
</dbReference>
<dbReference type="InterPro" id="IPR050951">
    <property type="entry name" value="Retrovirus_Pol_polyprotein"/>
</dbReference>
<dbReference type="SUPFAM" id="SSF53098">
    <property type="entry name" value="Ribonuclease H-like"/>
    <property type="match status" value="1"/>
</dbReference>
<dbReference type="EMBL" id="JASPKY010000102">
    <property type="protein sequence ID" value="KAK9737273.1"/>
    <property type="molecule type" value="Genomic_DNA"/>
</dbReference>
<evidence type="ECO:0000259" key="2">
    <source>
        <dbReference type="PROSITE" id="PS50994"/>
    </source>
</evidence>
<dbReference type="AlphaFoldDB" id="A0AAW1LTL2"/>
<feature type="region of interest" description="Disordered" evidence="1">
    <location>
        <begin position="453"/>
        <end position="526"/>
    </location>
</feature>
<name>A0AAW1LTL2_POPJA</name>
<dbReference type="GO" id="GO:0015074">
    <property type="term" value="P:DNA integration"/>
    <property type="evidence" value="ECO:0007669"/>
    <property type="project" value="InterPro"/>
</dbReference>
<protein>
    <recommendedName>
        <fullName evidence="2">Integrase catalytic domain-containing protein</fullName>
    </recommendedName>
</protein>
<gene>
    <name evidence="3" type="ORF">QE152_g10862</name>
</gene>
<dbReference type="GO" id="GO:0003676">
    <property type="term" value="F:nucleic acid binding"/>
    <property type="evidence" value="ECO:0007669"/>
    <property type="project" value="InterPro"/>
</dbReference>
<comment type="caution">
    <text evidence="3">The sequence shown here is derived from an EMBL/GenBank/DDBJ whole genome shotgun (WGS) entry which is preliminary data.</text>
</comment>
<feature type="domain" description="Integrase catalytic" evidence="2">
    <location>
        <begin position="159"/>
        <end position="337"/>
    </location>
</feature>
<dbReference type="GO" id="GO:0042575">
    <property type="term" value="C:DNA polymerase complex"/>
    <property type="evidence" value="ECO:0007669"/>
    <property type="project" value="UniProtKB-ARBA"/>
</dbReference>
<dbReference type="InterPro" id="IPR036397">
    <property type="entry name" value="RNaseH_sf"/>
</dbReference>
<feature type="compositionally biased region" description="Low complexity" evidence="1">
    <location>
        <begin position="464"/>
        <end position="482"/>
    </location>
</feature>
<dbReference type="PANTHER" id="PTHR37984:SF5">
    <property type="entry name" value="PROTEIN NYNRIN-LIKE"/>
    <property type="match status" value="1"/>
</dbReference>
<feature type="compositionally biased region" description="Low complexity" evidence="1">
    <location>
        <begin position="492"/>
        <end position="510"/>
    </location>
</feature>
<accession>A0AAW1LTL2</accession>
<dbReference type="SUPFAM" id="SSF56672">
    <property type="entry name" value="DNA/RNA polymerases"/>
    <property type="match status" value="1"/>
</dbReference>
<sequence length="526" mass="59004">MANLCDPDKPENKKFSELIELMSEHLEPAPSEIAERYKFRQRRQLENESVSVYVATLKKLAKTCKFGKTLLENESVSVYVATLKKLAKTCKFGKTLEENLRDLLVFGVRNEGIRQRLFSEKNLDYKKAIELAINMEAAEINAGLIQGVLTPVNYSDWATPTVPVLKKNFKITLNPALHVDKYPLPKIEDLLANLQNSNYFSKIDLAHAYAQVELDDESKKSAFFFTSTYVISKLRELFSRFGIPNTIVSDGGPPFSSQDFKTFLKNNGVSHLFSPVYHPSSNGAAENAVKTLKNALKKAYYLKTDIDTYIKKKLFDYRNTEHSTTGVSPASLMFGRKLRVKLDLLLPNHEQAQIVRTDKQIIKSGGKPREFGLGSDVIIKDYTIPSSPVWVDGTIVDKIGSVMYDVRTGTGKTVRRHSDQIQNKVSKRHSLLVPVQAQESKNVTTVKFDNKDNEELGINNNDRNVPSVSNSAVNNENSNVSVKTASDNNDRNVPSVSNSAVNNENSNVSVKTASDRYNLRPRIKDT</sequence>
<dbReference type="Gene3D" id="3.30.420.10">
    <property type="entry name" value="Ribonuclease H-like superfamily/Ribonuclease H"/>
    <property type="match status" value="1"/>
</dbReference>
<proteinExistence type="predicted"/>
<evidence type="ECO:0000256" key="1">
    <source>
        <dbReference type="SAM" id="MobiDB-lite"/>
    </source>
</evidence>
<dbReference type="InterPro" id="IPR043502">
    <property type="entry name" value="DNA/RNA_pol_sf"/>
</dbReference>
<keyword evidence="4" id="KW-1185">Reference proteome</keyword>
<evidence type="ECO:0000313" key="3">
    <source>
        <dbReference type="EMBL" id="KAK9737273.1"/>
    </source>
</evidence>